<protein>
    <submittedName>
        <fullName evidence="5">Transcriptional regulator</fullName>
    </submittedName>
</protein>
<keyword evidence="3" id="KW-0804">Transcription</keyword>
<dbReference type="Gene3D" id="1.10.10.10">
    <property type="entry name" value="Winged helix-like DNA-binding domain superfamily/Winged helix DNA-binding domain"/>
    <property type="match status" value="1"/>
</dbReference>
<evidence type="ECO:0000313" key="5">
    <source>
        <dbReference type="EMBL" id="KHL26689.1"/>
    </source>
</evidence>
<dbReference type="GO" id="GO:0003677">
    <property type="term" value="F:DNA binding"/>
    <property type="evidence" value="ECO:0007669"/>
    <property type="project" value="UniProtKB-KW"/>
</dbReference>
<evidence type="ECO:0000259" key="4">
    <source>
        <dbReference type="PROSITE" id="PS51063"/>
    </source>
</evidence>
<dbReference type="EMBL" id="JTDN01000001">
    <property type="protein sequence ID" value="KHL26689.1"/>
    <property type="molecule type" value="Genomic_DNA"/>
</dbReference>
<dbReference type="STRING" id="1572751.PK98_03025"/>
<feature type="domain" description="HTH crp-type" evidence="4">
    <location>
        <begin position="152"/>
        <end position="226"/>
    </location>
</feature>
<evidence type="ECO:0000313" key="6">
    <source>
        <dbReference type="Proteomes" id="UP000030988"/>
    </source>
</evidence>
<proteinExistence type="predicted"/>
<dbReference type="SUPFAM" id="SSF51206">
    <property type="entry name" value="cAMP-binding domain-like"/>
    <property type="match status" value="1"/>
</dbReference>
<comment type="caution">
    <text evidence="5">The sequence shown here is derived from an EMBL/GenBank/DDBJ whole genome shotgun (WGS) entry which is preliminary data.</text>
</comment>
<evidence type="ECO:0000256" key="2">
    <source>
        <dbReference type="ARBA" id="ARBA00023125"/>
    </source>
</evidence>
<dbReference type="InterPro" id="IPR018490">
    <property type="entry name" value="cNMP-bd_dom_sf"/>
</dbReference>
<keyword evidence="1" id="KW-0805">Transcription regulation</keyword>
<dbReference type="InterPro" id="IPR036390">
    <property type="entry name" value="WH_DNA-bd_sf"/>
</dbReference>
<dbReference type="InterPro" id="IPR014710">
    <property type="entry name" value="RmlC-like_jellyroll"/>
</dbReference>
<evidence type="ECO:0000256" key="1">
    <source>
        <dbReference type="ARBA" id="ARBA00023015"/>
    </source>
</evidence>
<gene>
    <name evidence="5" type="ORF">PK98_03025</name>
</gene>
<dbReference type="Proteomes" id="UP000030988">
    <property type="component" value="Unassembled WGS sequence"/>
</dbReference>
<dbReference type="InterPro" id="IPR012318">
    <property type="entry name" value="HTH_CRP"/>
</dbReference>
<dbReference type="AlphaFoldDB" id="A0A0B2BZ16"/>
<dbReference type="Gene3D" id="2.60.120.10">
    <property type="entry name" value="Jelly Rolls"/>
    <property type="match status" value="1"/>
</dbReference>
<dbReference type="SUPFAM" id="SSF46785">
    <property type="entry name" value="Winged helix' DNA-binding domain"/>
    <property type="match status" value="1"/>
</dbReference>
<reference evidence="5 6" key="1">
    <citation type="submission" date="2014-11" db="EMBL/GenBank/DDBJ databases">
        <title>Draft genome sequence of Kirrobacter mercurialis.</title>
        <authorList>
            <person name="Coil D.A."/>
            <person name="Eisen J.A."/>
        </authorList>
    </citation>
    <scope>NUCLEOTIDE SEQUENCE [LARGE SCALE GENOMIC DNA]</scope>
    <source>
        <strain evidence="5 6">Coronado</strain>
    </source>
</reference>
<dbReference type="Pfam" id="PF13545">
    <property type="entry name" value="HTH_Crp_2"/>
    <property type="match status" value="1"/>
</dbReference>
<keyword evidence="6" id="KW-1185">Reference proteome</keyword>
<dbReference type="InterPro" id="IPR036388">
    <property type="entry name" value="WH-like_DNA-bd_sf"/>
</dbReference>
<keyword evidence="2" id="KW-0238">DNA-binding</keyword>
<accession>A0A0B2BZ16</accession>
<sequence length="257" mass="28845">MADELAAFPLTGRFLMGRLRHSISARERQLLEELVVETRSVEAGAIMLHRGQLVDHSTILIDGYMMRTGQEGSRRFILGLQVPGDFVDLHGFALKRLDHDLVAAGPARVGIVPHERLEEVMQKEPHLARILWFATLLDAAIHREWIMKLEQLTAARRVAHVFAELWQRLDHVGLGRNDSVRTPLIQADLADMCGTTAIHMNRALAQLRKEGIGELRRGTLYVSDRRRLEEYGMFDSSYLYGRGGLAPGTALDPKGPA</sequence>
<dbReference type="PROSITE" id="PS51063">
    <property type="entry name" value="HTH_CRP_2"/>
    <property type="match status" value="1"/>
</dbReference>
<name>A0A0B2BZ16_9SPHN</name>
<organism evidence="5 6">
    <name type="scientific">Croceibacterium mercuriale</name>
    <dbReference type="NCBI Taxonomy" id="1572751"/>
    <lineage>
        <taxon>Bacteria</taxon>
        <taxon>Pseudomonadati</taxon>
        <taxon>Pseudomonadota</taxon>
        <taxon>Alphaproteobacteria</taxon>
        <taxon>Sphingomonadales</taxon>
        <taxon>Erythrobacteraceae</taxon>
        <taxon>Croceibacterium</taxon>
    </lineage>
</organism>
<evidence type="ECO:0000256" key="3">
    <source>
        <dbReference type="ARBA" id="ARBA00023163"/>
    </source>
</evidence>
<dbReference type="GO" id="GO:0006355">
    <property type="term" value="P:regulation of DNA-templated transcription"/>
    <property type="evidence" value="ECO:0007669"/>
    <property type="project" value="InterPro"/>
</dbReference>